<dbReference type="HOGENOM" id="CLU_2907918_0_0_1"/>
<reference evidence="3" key="1">
    <citation type="submission" date="2015-04" db="UniProtKB">
        <authorList>
            <consortium name="EnsemblPlants"/>
        </authorList>
    </citation>
    <scope>IDENTIFICATION</scope>
</reference>
<feature type="domain" description="RNase H type-1" evidence="2">
    <location>
        <begin position="11"/>
        <end position="52"/>
    </location>
</feature>
<proteinExistence type="predicted"/>
<feature type="transmembrane region" description="Helical" evidence="1">
    <location>
        <begin position="26"/>
        <end position="47"/>
    </location>
</feature>
<name>A0A0E0BWT5_9ORYZ</name>
<accession>A0A0E0BWT5</accession>
<organism evidence="3">
    <name type="scientific">Oryza meridionalis</name>
    <dbReference type="NCBI Taxonomy" id="40149"/>
    <lineage>
        <taxon>Eukaryota</taxon>
        <taxon>Viridiplantae</taxon>
        <taxon>Streptophyta</taxon>
        <taxon>Embryophyta</taxon>
        <taxon>Tracheophyta</taxon>
        <taxon>Spermatophyta</taxon>
        <taxon>Magnoliopsida</taxon>
        <taxon>Liliopsida</taxon>
        <taxon>Poales</taxon>
        <taxon>Poaceae</taxon>
        <taxon>BOP clade</taxon>
        <taxon>Oryzoideae</taxon>
        <taxon>Oryzeae</taxon>
        <taxon>Oryzinae</taxon>
        <taxon>Oryza</taxon>
    </lineage>
</organism>
<sequence length="62" mass="6752">MSIAAATQCVALEAELLACKEGINLALQWTLLPIIVVADCLVALSMIRMQRRRRQPGAEPGF</sequence>
<dbReference type="GO" id="GO:0003676">
    <property type="term" value="F:nucleic acid binding"/>
    <property type="evidence" value="ECO:0007669"/>
    <property type="project" value="InterPro"/>
</dbReference>
<dbReference type="InterPro" id="IPR002156">
    <property type="entry name" value="RNaseH_domain"/>
</dbReference>
<dbReference type="Gramene" id="OMERI01G02250.1">
    <property type="protein sequence ID" value="OMERI01G02250.1"/>
    <property type="gene ID" value="OMERI01G02250"/>
</dbReference>
<dbReference type="AlphaFoldDB" id="A0A0E0BWT5"/>
<protein>
    <recommendedName>
        <fullName evidence="2">RNase H type-1 domain-containing protein</fullName>
    </recommendedName>
</protein>
<keyword evidence="1" id="KW-0812">Transmembrane</keyword>
<evidence type="ECO:0000313" key="4">
    <source>
        <dbReference type="Proteomes" id="UP000008021"/>
    </source>
</evidence>
<keyword evidence="1" id="KW-0472">Membrane</keyword>
<evidence type="ECO:0000313" key="3">
    <source>
        <dbReference type="EnsemblPlants" id="OMERI01G02250.1"/>
    </source>
</evidence>
<evidence type="ECO:0000259" key="2">
    <source>
        <dbReference type="Pfam" id="PF13456"/>
    </source>
</evidence>
<dbReference type="GO" id="GO:0004523">
    <property type="term" value="F:RNA-DNA hybrid ribonuclease activity"/>
    <property type="evidence" value="ECO:0007669"/>
    <property type="project" value="InterPro"/>
</dbReference>
<reference evidence="3" key="2">
    <citation type="submission" date="2018-05" db="EMBL/GenBank/DDBJ databases">
        <title>OmerRS3 (Oryza meridionalis Reference Sequence Version 3).</title>
        <authorList>
            <person name="Zhang J."/>
            <person name="Kudrna D."/>
            <person name="Lee S."/>
            <person name="Talag J."/>
            <person name="Welchert J."/>
            <person name="Wing R.A."/>
        </authorList>
    </citation>
    <scope>NUCLEOTIDE SEQUENCE [LARGE SCALE GENOMIC DNA]</scope>
    <source>
        <strain evidence="3">cv. OR44</strain>
    </source>
</reference>
<dbReference type="EnsemblPlants" id="OMERI01G02250.1">
    <property type="protein sequence ID" value="OMERI01G02250.1"/>
    <property type="gene ID" value="OMERI01G02250"/>
</dbReference>
<dbReference type="Pfam" id="PF13456">
    <property type="entry name" value="RVT_3"/>
    <property type="match status" value="1"/>
</dbReference>
<dbReference type="Proteomes" id="UP000008021">
    <property type="component" value="Chromosome 1"/>
</dbReference>
<keyword evidence="4" id="KW-1185">Reference proteome</keyword>
<keyword evidence="1" id="KW-1133">Transmembrane helix</keyword>
<evidence type="ECO:0000256" key="1">
    <source>
        <dbReference type="SAM" id="Phobius"/>
    </source>
</evidence>